<evidence type="ECO:0000313" key="3">
    <source>
        <dbReference type="Proteomes" id="UP000032427"/>
    </source>
</evidence>
<dbReference type="GeneID" id="28542449"/>
<evidence type="ECO:0000313" key="2">
    <source>
        <dbReference type="EMBL" id="CED56856.1"/>
    </source>
</evidence>
<dbReference type="HOGENOM" id="CLU_1786109_0_0_6"/>
<dbReference type="AlphaFoldDB" id="A0A090I5Y7"/>
<keyword evidence="3" id="KW-1185">Reference proteome</keyword>
<protein>
    <submittedName>
        <fullName evidence="2">Putative exported protein</fullName>
    </submittedName>
</protein>
<gene>
    <name evidence="2" type="ORF">AWOD_II_0205</name>
</gene>
<dbReference type="KEGG" id="awd:AWOD_II_0205"/>
<feature type="chain" id="PRO_5001857150" evidence="1">
    <location>
        <begin position="18"/>
        <end position="145"/>
    </location>
</feature>
<reference evidence="3" key="1">
    <citation type="submission" date="2014-09" db="EMBL/GenBank/DDBJ databases">
        <authorList>
            <person name="Hjerde E."/>
        </authorList>
    </citation>
    <scope>NUCLEOTIDE SEQUENCE [LARGE SCALE GENOMIC DNA]</scope>
    <source>
        <strain evidence="3">06/09/139</strain>
    </source>
</reference>
<proteinExistence type="predicted"/>
<dbReference type="STRING" id="80852.AWOD_II_0205"/>
<dbReference type="PATRIC" id="fig|80852.17.peg.2953"/>
<dbReference type="OrthoDB" id="5878238at2"/>
<feature type="signal peptide" evidence="1">
    <location>
        <begin position="1"/>
        <end position="17"/>
    </location>
</feature>
<accession>A0A090I5Y7</accession>
<dbReference type="Proteomes" id="UP000032427">
    <property type="component" value="Chromosome 2"/>
</dbReference>
<sequence length="145" mass="16193">MQKYLLLLILFSGSTVANPNFYMSANALSNEGSYSVQYGFSYSAGPGIDIGYDVDYTQWNKDIHSFGMNAKPVFRMQPFYVAPVIGINYFNDDIDWGYSVGAELGYETEQATFKVGYKESSEDFANNDAFYFGVAVHFATAMGFN</sequence>
<keyword evidence="1" id="KW-0732">Signal</keyword>
<name>A0A090I5Y7_9GAMM</name>
<evidence type="ECO:0000256" key="1">
    <source>
        <dbReference type="SAM" id="SignalP"/>
    </source>
</evidence>
<dbReference type="EMBL" id="LN554847">
    <property type="protein sequence ID" value="CED56856.1"/>
    <property type="molecule type" value="Genomic_DNA"/>
</dbReference>
<organism evidence="2 3">
    <name type="scientific">Aliivibrio wodanis</name>
    <dbReference type="NCBI Taxonomy" id="80852"/>
    <lineage>
        <taxon>Bacteria</taxon>
        <taxon>Pseudomonadati</taxon>
        <taxon>Pseudomonadota</taxon>
        <taxon>Gammaproteobacteria</taxon>
        <taxon>Vibrionales</taxon>
        <taxon>Vibrionaceae</taxon>
        <taxon>Aliivibrio</taxon>
    </lineage>
</organism>